<name>A0A1T4VXS0_9GAMM</name>
<accession>A0A1T4VXS0</accession>
<dbReference type="PRINTS" id="PR00813">
    <property type="entry name" value="BCTERIALGSPG"/>
</dbReference>
<keyword evidence="4" id="KW-1003">Cell membrane</keyword>
<evidence type="ECO:0000256" key="6">
    <source>
        <dbReference type="ARBA" id="ARBA00022519"/>
    </source>
</evidence>
<reference evidence="12 13" key="1">
    <citation type="submission" date="2017-02" db="EMBL/GenBank/DDBJ databases">
        <authorList>
            <person name="Peterson S.W."/>
        </authorList>
    </citation>
    <scope>NUCLEOTIDE SEQUENCE [LARGE SCALE GENOMIC DNA]</scope>
    <source>
        <strain evidence="12 13">ATCC 49788</strain>
    </source>
</reference>
<evidence type="ECO:0000313" key="12">
    <source>
        <dbReference type="EMBL" id="SKA69727.1"/>
    </source>
</evidence>
<keyword evidence="8 10" id="KW-1133">Transmembrane helix</keyword>
<gene>
    <name evidence="12" type="ORF">SAMN02745130_00559</name>
</gene>
<evidence type="ECO:0000313" key="13">
    <source>
        <dbReference type="Proteomes" id="UP000190460"/>
    </source>
</evidence>
<dbReference type="InterPro" id="IPR010054">
    <property type="entry name" value="Type2_sec_GspG"/>
</dbReference>
<evidence type="ECO:0000259" key="11">
    <source>
        <dbReference type="Pfam" id="PF08334"/>
    </source>
</evidence>
<dbReference type="EMBL" id="FUYB01000002">
    <property type="protein sequence ID" value="SKA69727.1"/>
    <property type="molecule type" value="Genomic_DNA"/>
</dbReference>
<keyword evidence="5" id="KW-0488">Methylation</keyword>
<protein>
    <recommendedName>
        <fullName evidence="3">Type II secretion system core protein G</fullName>
    </recommendedName>
</protein>
<dbReference type="Proteomes" id="UP000190460">
    <property type="component" value="Unassembled WGS sequence"/>
</dbReference>
<dbReference type="RefSeq" id="WP_078921048.1">
    <property type="nucleotide sequence ID" value="NZ_FUYB01000002.1"/>
</dbReference>
<evidence type="ECO:0000256" key="8">
    <source>
        <dbReference type="ARBA" id="ARBA00022989"/>
    </source>
</evidence>
<keyword evidence="6" id="KW-0997">Cell inner membrane</keyword>
<organism evidence="12 13">
    <name type="scientific">Thiothrix eikelboomii</name>
    <dbReference type="NCBI Taxonomy" id="92487"/>
    <lineage>
        <taxon>Bacteria</taxon>
        <taxon>Pseudomonadati</taxon>
        <taxon>Pseudomonadota</taxon>
        <taxon>Gammaproteobacteria</taxon>
        <taxon>Thiotrichales</taxon>
        <taxon>Thiotrichaceae</taxon>
        <taxon>Thiothrix</taxon>
    </lineage>
</organism>
<keyword evidence="9 10" id="KW-0472">Membrane</keyword>
<evidence type="ECO:0000256" key="1">
    <source>
        <dbReference type="ARBA" id="ARBA00004377"/>
    </source>
</evidence>
<dbReference type="GO" id="GO:0005886">
    <property type="term" value="C:plasma membrane"/>
    <property type="evidence" value="ECO:0007669"/>
    <property type="project" value="UniProtKB-SubCell"/>
</dbReference>
<dbReference type="GO" id="GO:0015628">
    <property type="term" value="P:protein secretion by the type II secretion system"/>
    <property type="evidence" value="ECO:0007669"/>
    <property type="project" value="InterPro"/>
</dbReference>
<dbReference type="InterPro" id="IPR012902">
    <property type="entry name" value="N_methyl_site"/>
</dbReference>
<dbReference type="AlphaFoldDB" id="A0A1T4VXS0"/>
<evidence type="ECO:0000256" key="5">
    <source>
        <dbReference type="ARBA" id="ARBA00022481"/>
    </source>
</evidence>
<dbReference type="InterPro" id="IPR000983">
    <property type="entry name" value="Bac_GSPG_pilin"/>
</dbReference>
<dbReference type="STRING" id="92487.SAMN02745130_00559"/>
<dbReference type="InterPro" id="IPR013545">
    <property type="entry name" value="T2SS_protein-GspG_C"/>
</dbReference>
<dbReference type="NCBIfam" id="TIGR01710">
    <property type="entry name" value="typeII_sec_gspG"/>
    <property type="match status" value="1"/>
</dbReference>
<keyword evidence="13" id="KW-1185">Reference proteome</keyword>
<dbReference type="PANTHER" id="PTHR30093">
    <property type="entry name" value="GENERAL SECRETION PATHWAY PROTEIN G"/>
    <property type="match status" value="1"/>
</dbReference>
<comment type="similarity">
    <text evidence="2">Belongs to the GSP G family.</text>
</comment>
<dbReference type="Pfam" id="PF08334">
    <property type="entry name" value="T2SSG"/>
    <property type="match status" value="1"/>
</dbReference>
<evidence type="ECO:0000256" key="7">
    <source>
        <dbReference type="ARBA" id="ARBA00022692"/>
    </source>
</evidence>
<evidence type="ECO:0000256" key="3">
    <source>
        <dbReference type="ARBA" id="ARBA00020042"/>
    </source>
</evidence>
<dbReference type="GO" id="GO:0015627">
    <property type="term" value="C:type II protein secretion system complex"/>
    <property type="evidence" value="ECO:0007669"/>
    <property type="project" value="InterPro"/>
</dbReference>
<feature type="transmembrane region" description="Helical" evidence="10">
    <location>
        <begin position="20"/>
        <end position="39"/>
    </location>
</feature>
<feature type="domain" description="Type II secretion system protein GspG C-terminal" evidence="11">
    <location>
        <begin position="43"/>
        <end position="149"/>
    </location>
</feature>
<dbReference type="Gene3D" id="3.30.700.10">
    <property type="entry name" value="Glycoprotein, Type 4 Pilin"/>
    <property type="match status" value="1"/>
</dbReference>
<evidence type="ECO:0000256" key="2">
    <source>
        <dbReference type="ARBA" id="ARBA00009984"/>
    </source>
</evidence>
<dbReference type="OrthoDB" id="9795612at2"/>
<evidence type="ECO:0000256" key="9">
    <source>
        <dbReference type="ARBA" id="ARBA00023136"/>
    </source>
</evidence>
<dbReference type="NCBIfam" id="TIGR02532">
    <property type="entry name" value="IV_pilin_GFxxxE"/>
    <property type="match status" value="1"/>
</dbReference>
<dbReference type="PANTHER" id="PTHR30093:SF45">
    <property type="entry name" value="TYPE II SECRETION SYSTEM CORE PROTEIN G"/>
    <property type="match status" value="1"/>
</dbReference>
<evidence type="ECO:0000256" key="10">
    <source>
        <dbReference type="SAM" id="Phobius"/>
    </source>
</evidence>
<dbReference type="PROSITE" id="PS00409">
    <property type="entry name" value="PROKAR_NTER_METHYL"/>
    <property type="match status" value="1"/>
</dbReference>
<dbReference type="SUPFAM" id="SSF54523">
    <property type="entry name" value="Pili subunits"/>
    <property type="match status" value="1"/>
</dbReference>
<dbReference type="InterPro" id="IPR045584">
    <property type="entry name" value="Pilin-like"/>
</dbReference>
<evidence type="ECO:0000256" key="4">
    <source>
        <dbReference type="ARBA" id="ARBA00022475"/>
    </source>
</evidence>
<proteinExistence type="inferred from homology"/>
<keyword evidence="7 10" id="KW-0812">Transmembrane</keyword>
<comment type="subcellular location">
    <subcellularLocation>
        <location evidence="1">Cell inner membrane</location>
        <topology evidence="1">Single-pass membrane protein</topology>
    </subcellularLocation>
</comment>
<sequence>MLQSSKANKYRRTPLSLRGFSLIELMIVLVILGLIAGIVGPQAMKYLGKGKSQSAKVQIENISAALDMYRLEVGNYPTTSEGLKALVEAPSGARGWNGPYLKKGVPQDPWNNEYQYKRPGSNNQAYDLLSLGGDGAAGGEGDDADINLWAKKN</sequence>
<dbReference type="Pfam" id="PF07963">
    <property type="entry name" value="N_methyl"/>
    <property type="match status" value="1"/>
</dbReference>